<dbReference type="Proteomes" id="UP000683360">
    <property type="component" value="Unassembled WGS sequence"/>
</dbReference>
<name>A0A8S3Q7I5_MYTED</name>
<dbReference type="EMBL" id="CAJPWZ010000309">
    <property type="protein sequence ID" value="CAG2190008.1"/>
    <property type="molecule type" value="Genomic_DNA"/>
</dbReference>
<feature type="compositionally biased region" description="Basic and acidic residues" evidence="1">
    <location>
        <begin position="222"/>
        <end position="233"/>
    </location>
</feature>
<dbReference type="AlphaFoldDB" id="A0A8S3Q7I5"/>
<proteinExistence type="predicted"/>
<protein>
    <submittedName>
        <fullName evidence="2">Uncharacterized protein</fullName>
    </submittedName>
</protein>
<evidence type="ECO:0000313" key="2">
    <source>
        <dbReference type="EMBL" id="CAG2190008.1"/>
    </source>
</evidence>
<organism evidence="2 3">
    <name type="scientific">Mytilus edulis</name>
    <name type="common">Blue mussel</name>
    <dbReference type="NCBI Taxonomy" id="6550"/>
    <lineage>
        <taxon>Eukaryota</taxon>
        <taxon>Metazoa</taxon>
        <taxon>Spiralia</taxon>
        <taxon>Lophotrochozoa</taxon>
        <taxon>Mollusca</taxon>
        <taxon>Bivalvia</taxon>
        <taxon>Autobranchia</taxon>
        <taxon>Pteriomorphia</taxon>
        <taxon>Mytilida</taxon>
        <taxon>Mytiloidea</taxon>
        <taxon>Mytilidae</taxon>
        <taxon>Mytilinae</taxon>
        <taxon>Mytilus</taxon>
    </lineage>
</organism>
<feature type="region of interest" description="Disordered" evidence="1">
    <location>
        <begin position="1"/>
        <end position="22"/>
    </location>
</feature>
<gene>
    <name evidence="2" type="ORF">MEDL_5366</name>
</gene>
<keyword evidence="3" id="KW-1185">Reference proteome</keyword>
<feature type="compositionally biased region" description="Basic and acidic residues" evidence="1">
    <location>
        <begin position="141"/>
        <end position="155"/>
    </location>
</feature>
<feature type="region of interest" description="Disordered" evidence="1">
    <location>
        <begin position="141"/>
        <end position="233"/>
    </location>
</feature>
<evidence type="ECO:0000313" key="3">
    <source>
        <dbReference type="Proteomes" id="UP000683360"/>
    </source>
</evidence>
<feature type="region of interest" description="Disordered" evidence="1">
    <location>
        <begin position="62"/>
        <end position="98"/>
    </location>
</feature>
<evidence type="ECO:0000256" key="1">
    <source>
        <dbReference type="SAM" id="MobiDB-lite"/>
    </source>
</evidence>
<sequence length="233" mass="25803">MVPVERTGPVQKPNGEDRSCTKSLNNLERWYKSLNNLVEKTGPVGEDSTKDPTKSLNNLVERTGPVQKASNNLVEKTGPVQKASNNLVEKTGPDKKHPITQWRRPVLYKNLVERTGPVQKAFNNLVRGQVLYKSSNNLVGEDRSCTKKSGEDRSCTKASNNLVELGGEDRYKSLNNPVERTQKASNNPEKTVLQKVEKTGPVQKASITSGEDILYKSPNKPSGEDRSCTKSIQ</sequence>
<comment type="caution">
    <text evidence="2">The sequence shown here is derived from an EMBL/GenBank/DDBJ whole genome shotgun (WGS) entry which is preliminary data.</text>
</comment>
<accession>A0A8S3Q7I5</accession>
<feature type="compositionally biased region" description="Polar residues" evidence="1">
    <location>
        <begin position="173"/>
        <end position="189"/>
    </location>
</feature>
<reference evidence="2" key="1">
    <citation type="submission" date="2021-03" db="EMBL/GenBank/DDBJ databases">
        <authorList>
            <person name="Bekaert M."/>
        </authorList>
    </citation>
    <scope>NUCLEOTIDE SEQUENCE</scope>
</reference>